<dbReference type="Proteomes" id="UP000827092">
    <property type="component" value="Unassembled WGS sequence"/>
</dbReference>
<name>A0AAV6VIR8_9ARAC</name>
<sequence length="95" mass="10558">MEYPLKKDLHKNSPCLIHTPSTWVGRGPKPIHRGHFLLGPNSSQHVAIFRMTQTLGVFRLRKDGCDSYISSLSMGLISTSQSLEGLALRSEVVLL</sequence>
<organism evidence="1 2">
    <name type="scientific">Oedothorax gibbosus</name>
    <dbReference type="NCBI Taxonomy" id="931172"/>
    <lineage>
        <taxon>Eukaryota</taxon>
        <taxon>Metazoa</taxon>
        <taxon>Ecdysozoa</taxon>
        <taxon>Arthropoda</taxon>
        <taxon>Chelicerata</taxon>
        <taxon>Arachnida</taxon>
        <taxon>Araneae</taxon>
        <taxon>Araneomorphae</taxon>
        <taxon>Entelegynae</taxon>
        <taxon>Araneoidea</taxon>
        <taxon>Linyphiidae</taxon>
        <taxon>Erigoninae</taxon>
        <taxon>Oedothorax</taxon>
    </lineage>
</organism>
<proteinExistence type="predicted"/>
<evidence type="ECO:0000313" key="2">
    <source>
        <dbReference type="Proteomes" id="UP000827092"/>
    </source>
</evidence>
<protein>
    <submittedName>
        <fullName evidence="1">Uncharacterized protein</fullName>
    </submittedName>
</protein>
<dbReference type="AlphaFoldDB" id="A0AAV6VIR8"/>
<accession>A0AAV6VIR8</accession>
<dbReference type="EMBL" id="JAFNEN010000065">
    <property type="protein sequence ID" value="KAG8196710.1"/>
    <property type="molecule type" value="Genomic_DNA"/>
</dbReference>
<comment type="caution">
    <text evidence="1">The sequence shown here is derived from an EMBL/GenBank/DDBJ whole genome shotgun (WGS) entry which is preliminary data.</text>
</comment>
<gene>
    <name evidence="1" type="ORF">JTE90_023219</name>
</gene>
<reference evidence="1 2" key="1">
    <citation type="journal article" date="2022" name="Nat. Ecol. Evol.">
        <title>A masculinizing supergene underlies an exaggerated male reproductive morph in a spider.</title>
        <authorList>
            <person name="Hendrickx F."/>
            <person name="De Corte Z."/>
            <person name="Sonet G."/>
            <person name="Van Belleghem S.M."/>
            <person name="Kostlbacher S."/>
            <person name="Vangestel C."/>
        </authorList>
    </citation>
    <scope>NUCLEOTIDE SEQUENCE [LARGE SCALE GENOMIC DNA]</scope>
    <source>
        <strain evidence="1">W744_W776</strain>
    </source>
</reference>
<evidence type="ECO:0000313" key="1">
    <source>
        <dbReference type="EMBL" id="KAG8196710.1"/>
    </source>
</evidence>
<keyword evidence="2" id="KW-1185">Reference proteome</keyword>